<dbReference type="EMBL" id="CCFA01003202">
    <property type="protein sequence ID" value="CDW98395.1"/>
    <property type="molecule type" value="Genomic_DNA"/>
</dbReference>
<name>A0A0F7SBS0_9BASI</name>
<dbReference type="Proteomes" id="UP000242770">
    <property type="component" value="Unassembled WGS sequence"/>
</dbReference>
<evidence type="ECO:0000313" key="2">
    <source>
        <dbReference type="EMBL" id="CDW98395.1"/>
    </source>
</evidence>
<evidence type="ECO:0000256" key="1">
    <source>
        <dbReference type="SAM" id="MobiDB-lite"/>
    </source>
</evidence>
<evidence type="ECO:0000313" key="3">
    <source>
        <dbReference type="Proteomes" id="UP000242770"/>
    </source>
</evidence>
<feature type="compositionally biased region" description="Low complexity" evidence="1">
    <location>
        <begin position="1"/>
        <end position="24"/>
    </location>
</feature>
<accession>A0A0F7SBS0</accession>
<reference evidence="3" key="1">
    <citation type="submission" date="2014-06" db="EMBL/GenBank/DDBJ databases">
        <authorList>
            <person name="Berkman P.J."/>
        </authorList>
    </citation>
    <scope>NUCLEOTIDE SEQUENCE [LARGE SCALE GENOMIC DNA]</scope>
</reference>
<keyword evidence="3" id="KW-1185">Reference proteome</keyword>
<feature type="region of interest" description="Disordered" evidence="1">
    <location>
        <begin position="1"/>
        <end position="71"/>
    </location>
</feature>
<protein>
    <submittedName>
        <fullName evidence="2">Uncharacterized protein</fullName>
    </submittedName>
</protein>
<sequence length="268" mass="28197">MPAITSPSTSPSTSRTAAEPTSTTQQAAKDSGKAASESARHSGARKAVQIQGHEQGREKDKDKDEDAGSLRLTSKKSVATAIRAACLLAAPPSPPATSAAAATATAMPVLPLTMPTTKTRMSMRSPLLLLVAPAAASTTAATAPAEVDEEAAVRYALRVGPALSRSTSMTVNWAAVGVQTDLAIAASWIIELLASFHDGCNASAEQREASTGASRFARLLRDRYTGRHSLAGEEPFRNPYTELCELWRQICEDDVVAEDEAFDDVANE</sequence>
<gene>
    <name evidence="2" type="primary">SSCI53680.1</name>
</gene>
<dbReference type="AlphaFoldDB" id="A0A0F7SBS0"/>
<organism evidence="2 3">
    <name type="scientific">Sporisorium scitamineum</name>
    <dbReference type="NCBI Taxonomy" id="49012"/>
    <lineage>
        <taxon>Eukaryota</taxon>
        <taxon>Fungi</taxon>
        <taxon>Dikarya</taxon>
        <taxon>Basidiomycota</taxon>
        <taxon>Ustilaginomycotina</taxon>
        <taxon>Ustilaginomycetes</taxon>
        <taxon>Ustilaginales</taxon>
        <taxon>Ustilaginaceae</taxon>
        <taxon>Sporisorium</taxon>
    </lineage>
</organism>
<feature type="compositionally biased region" description="Basic and acidic residues" evidence="1">
    <location>
        <begin position="54"/>
        <end position="68"/>
    </location>
</feature>
<proteinExistence type="predicted"/>